<reference evidence="5" key="1">
    <citation type="submission" date="2021-04" db="EMBL/GenBank/DDBJ databases">
        <authorList>
            <consortium name="Molecular Ecology Group"/>
        </authorList>
    </citation>
    <scope>NUCLEOTIDE SEQUENCE</scope>
</reference>
<dbReference type="Gene3D" id="2.30.30.40">
    <property type="entry name" value="SH3 Domains"/>
    <property type="match status" value="3"/>
</dbReference>
<feature type="compositionally biased region" description="Pro residues" evidence="3">
    <location>
        <begin position="503"/>
        <end position="512"/>
    </location>
</feature>
<feature type="domain" description="SH3" evidence="4">
    <location>
        <begin position="94"/>
        <end position="153"/>
    </location>
</feature>
<gene>
    <name evidence="5" type="ORF">CUNI_LOCUS21272</name>
</gene>
<proteinExistence type="predicted"/>
<feature type="compositionally biased region" description="Basic and acidic residues" evidence="3">
    <location>
        <begin position="372"/>
        <end position="385"/>
    </location>
</feature>
<evidence type="ECO:0000256" key="1">
    <source>
        <dbReference type="ARBA" id="ARBA00022443"/>
    </source>
</evidence>
<dbReference type="GO" id="GO:0007015">
    <property type="term" value="P:actin filament organization"/>
    <property type="evidence" value="ECO:0007669"/>
    <property type="project" value="TreeGrafter"/>
</dbReference>
<feature type="compositionally biased region" description="Polar residues" evidence="3">
    <location>
        <begin position="474"/>
        <end position="493"/>
    </location>
</feature>
<dbReference type="EMBL" id="CAJHNH020008452">
    <property type="protein sequence ID" value="CAG5135714.1"/>
    <property type="molecule type" value="Genomic_DNA"/>
</dbReference>
<keyword evidence="6" id="KW-1185">Reference proteome</keyword>
<dbReference type="SMART" id="SM00326">
    <property type="entry name" value="SH3"/>
    <property type="match status" value="3"/>
</dbReference>
<feature type="region of interest" description="Disordered" evidence="3">
    <location>
        <begin position="326"/>
        <end position="523"/>
    </location>
</feature>
<dbReference type="AlphaFoldDB" id="A0A8S4A338"/>
<keyword evidence="1 2" id="KW-0728">SH3 domain</keyword>
<dbReference type="PROSITE" id="PS50002">
    <property type="entry name" value="SH3"/>
    <property type="match status" value="3"/>
</dbReference>
<dbReference type="InterPro" id="IPR036028">
    <property type="entry name" value="SH3-like_dom_sf"/>
</dbReference>
<dbReference type="Proteomes" id="UP000678393">
    <property type="component" value="Unassembled WGS sequence"/>
</dbReference>
<dbReference type="PRINTS" id="PR00452">
    <property type="entry name" value="SH3DOMAIN"/>
</dbReference>
<evidence type="ECO:0000259" key="4">
    <source>
        <dbReference type="PROSITE" id="PS50002"/>
    </source>
</evidence>
<evidence type="ECO:0000256" key="2">
    <source>
        <dbReference type="PROSITE-ProRule" id="PRU00192"/>
    </source>
</evidence>
<evidence type="ECO:0000313" key="6">
    <source>
        <dbReference type="Proteomes" id="UP000678393"/>
    </source>
</evidence>
<evidence type="ECO:0000256" key="3">
    <source>
        <dbReference type="SAM" id="MobiDB-lite"/>
    </source>
</evidence>
<accession>A0A8S4A338</accession>
<feature type="region of interest" description="Disordered" evidence="3">
    <location>
        <begin position="291"/>
        <end position="313"/>
    </location>
</feature>
<feature type="compositionally biased region" description="Basic and acidic residues" evidence="3">
    <location>
        <begin position="430"/>
        <end position="449"/>
    </location>
</feature>
<dbReference type="PANTHER" id="PTHR14167:SF92">
    <property type="entry name" value="CIN85 AND CD2AP RELATED, ISOFORM J"/>
    <property type="match status" value="1"/>
</dbReference>
<comment type="caution">
    <text evidence="5">The sequence shown here is derived from an EMBL/GenBank/DDBJ whole genome shotgun (WGS) entry which is preliminary data.</text>
</comment>
<dbReference type="InterPro" id="IPR001452">
    <property type="entry name" value="SH3_domain"/>
</dbReference>
<dbReference type="Pfam" id="PF14604">
    <property type="entry name" value="SH3_9"/>
    <property type="match status" value="2"/>
</dbReference>
<sequence length="610" mass="68083">DAVVEFEYTAEQEDELSLKVGDIVTNVKTSDGGWWEGELHGKKGLFPENFVQLVQRREPASLEPKREPPQRKSVRELANKFKDMSVSGPPKKKEKQKRCKVLFEYKKENDDELELAVGDIVDFHKEVEDGWWEGSINGRQGVFPSNFVEILDETASSGESVTSGGKDADFHTIKGKKVVGVGLGNIFGGGPIKLRAVADSGKKEDTPKSTPQESLESPPETTVREKTNTIERAVVRFSYVAEQPDELSLTEGQIVRILDKKLEDDGWWKGEVNGKIGVFPDNFVELLLNEKTNKPQKPPPPTAPATTKNSLPKLPDRLAADVAEEKIKTESQSPSLVKKPFMPPPTIKKPVNQKSTELKPEPSIPHPVVNSGKDKAVVRENHSENHNSQGTVHFDDIEPASQKLTHLTYGRAQGPKKRPPSSVLILNLPDRTDTDKPHSRLPDRIDTEKPQSWLPDRPDKPLPVLPPKDYRSGQPPQQTENVAVGSHSSTVTSLRDKELHLHTPPPRPPEPAKAPHSTQTTSASGIHMNKLLEQLQQELADVKANSVSKSAFMELRVQHEKLKVEFESLKKIHSVKIRDLANEVDEEKKLRLTTQVEIERVKKLLAETHV</sequence>
<dbReference type="PANTHER" id="PTHR14167">
    <property type="entry name" value="SH3 DOMAIN-CONTAINING"/>
    <property type="match status" value="1"/>
</dbReference>
<dbReference type="GO" id="GO:0016477">
    <property type="term" value="P:cell migration"/>
    <property type="evidence" value="ECO:0007669"/>
    <property type="project" value="TreeGrafter"/>
</dbReference>
<dbReference type="InterPro" id="IPR050384">
    <property type="entry name" value="Endophilin_SH3RF"/>
</dbReference>
<dbReference type="PRINTS" id="PR00499">
    <property type="entry name" value="P67PHOX"/>
</dbReference>
<dbReference type="OrthoDB" id="5340910at2759"/>
<protein>
    <recommendedName>
        <fullName evidence="4">SH3 domain-containing protein</fullName>
    </recommendedName>
</protein>
<dbReference type="Pfam" id="PF07653">
    <property type="entry name" value="SH3_2"/>
    <property type="match status" value="1"/>
</dbReference>
<feature type="domain" description="SH3" evidence="4">
    <location>
        <begin position="1"/>
        <end position="56"/>
    </location>
</feature>
<dbReference type="FunFam" id="2.30.30.40:FF:000072">
    <property type="entry name" value="Unconventional Myosin IB"/>
    <property type="match status" value="2"/>
</dbReference>
<organism evidence="5 6">
    <name type="scientific">Candidula unifasciata</name>
    <dbReference type="NCBI Taxonomy" id="100452"/>
    <lineage>
        <taxon>Eukaryota</taxon>
        <taxon>Metazoa</taxon>
        <taxon>Spiralia</taxon>
        <taxon>Lophotrochozoa</taxon>
        <taxon>Mollusca</taxon>
        <taxon>Gastropoda</taxon>
        <taxon>Heterobranchia</taxon>
        <taxon>Euthyneura</taxon>
        <taxon>Panpulmonata</taxon>
        <taxon>Eupulmonata</taxon>
        <taxon>Stylommatophora</taxon>
        <taxon>Helicina</taxon>
        <taxon>Helicoidea</taxon>
        <taxon>Geomitridae</taxon>
        <taxon>Candidula</taxon>
    </lineage>
</organism>
<feature type="domain" description="SH3" evidence="4">
    <location>
        <begin position="228"/>
        <end position="289"/>
    </location>
</feature>
<dbReference type="SUPFAM" id="SSF50044">
    <property type="entry name" value="SH3-domain"/>
    <property type="match status" value="3"/>
</dbReference>
<evidence type="ECO:0000313" key="5">
    <source>
        <dbReference type="EMBL" id="CAG5135714.1"/>
    </source>
</evidence>
<feature type="non-terminal residue" evidence="5">
    <location>
        <position position="610"/>
    </location>
</feature>
<name>A0A8S4A338_9EUPU</name>
<feature type="region of interest" description="Disordered" evidence="3">
    <location>
        <begin position="198"/>
        <end position="224"/>
    </location>
</feature>
<dbReference type="CDD" id="cd11873">
    <property type="entry name" value="SH3_CD2AP-like_1"/>
    <property type="match status" value="1"/>
</dbReference>